<comment type="similarity">
    <text evidence="1">Belongs to the peptidase S10 family.</text>
</comment>
<accession>C5M1R0</accession>
<dbReference type="GeneID" id="9053304"/>
<dbReference type="InterPro" id="IPR001563">
    <property type="entry name" value="Peptidase_S10"/>
</dbReference>
<dbReference type="Proteomes" id="UP000007800">
    <property type="component" value="Unassembled WGS sequence"/>
</dbReference>
<dbReference type="InterPro" id="IPR033124">
    <property type="entry name" value="Ser_caboxypep_his_AS"/>
</dbReference>
<evidence type="ECO:0000313" key="2">
    <source>
        <dbReference type="EMBL" id="EEQ97081.1"/>
    </source>
</evidence>
<proteinExistence type="inferred from homology"/>
<dbReference type="GO" id="GO:0006508">
    <property type="term" value="P:proteolysis"/>
    <property type="evidence" value="ECO:0007669"/>
    <property type="project" value="InterPro"/>
</dbReference>
<evidence type="ECO:0000313" key="3">
    <source>
        <dbReference type="Proteomes" id="UP000007800"/>
    </source>
</evidence>
<dbReference type="InParanoid" id="C5M1R0"/>
<organism evidence="3">
    <name type="scientific">Perkinsus marinus (strain ATCC 50983 / TXsc)</name>
    <dbReference type="NCBI Taxonomy" id="423536"/>
    <lineage>
        <taxon>Eukaryota</taxon>
        <taxon>Sar</taxon>
        <taxon>Alveolata</taxon>
        <taxon>Perkinsozoa</taxon>
        <taxon>Perkinsea</taxon>
        <taxon>Perkinsida</taxon>
        <taxon>Perkinsidae</taxon>
        <taxon>Perkinsus</taxon>
    </lineage>
</organism>
<reference evidence="2 3" key="1">
    <citation type="submission" date="2008-07" db="EMBL/GenBank/DDBJ databases">
        <authorList>
            <person name="El-Sayed N."/>
            <person name="Caler E."/>
            <person name="Inman J."/>
            <person name="Amedeo P."/>
            <person name="Hass B."/>
            <person name="Wortman J."/>
        </authorList>
    </citation>
    <scope>NUCLEOTIDE SEQUENCE [LARGE SCALE GENOMIC DNA]</scope>
    <source>
        <strain evidence="3">ATCC 50983 / TXsc</strain>
    </source>
</reference>
<sequence length="107" mass="12068">MGLKVLIYAGDQDYPCNWLGNKAWTEKLLWGHKDDFQVAPYQEFIAPAVGLGDNSISEIVVGSMRQYKNFAFLRVSNAGHMVPKDKPVESLHMFKQFLNGRVPEAVP</sequence>
<dbReference type="InterPro" id="IPR029058">
    <property type="entry name" value="AB_hydrolase_fold"/>
</dbReference>
<dbReference type="GO" id="GO:0004185">
    <property type="term" value="F:serine-type carboxypeptidase activity"/>
    <property type="evidence" value="ECO:0007669"/>
    <property type="project" value="InterPro"/>
</dbReference>
<keyword evidence="3" id="KW-1185">Reference proteome</keyword>
<evidence type="ECO:0008006" key="4">
    <source>
        <dbReference type="Google" id="ProtNLM"/>
    </source>
</evidence>
<protein>
    <recommendedName>
        <fullName evidence="4">Serine carboxypeptidase</fullName>
    </recommendedName>
</protein>
<evidence type="ECO:0000256" key="1">
    <source>
        <dbReference type="ARBA" id="ARBA00009431"/>
    </source>
</evidence>
<dbReference type="AlphaFoldDB" id="C5M1R0"/>
<dbReference type="PROSITE" id="PS00560">
    <property type="entry name" value="CARBOXYPEPT_SER_HIS"/>
    <property type="match status" value="1"/>
</dbReference>
<dbReference type="Gene3D" id="3.40.50.1820">
    <property type="entry name" value="alpha/beta hydrolase"/>
    <property type="match status" value="1"/>
</dbReference>
<dbReference type="SUPFAM" id="SSF53474">
    <property type="entry name" value="alpha/beta-Hydrolases"/>
    <property type="match status" value="1"/>
</dbReference>
<dbReference type="EMBL" id="GG687620">
    <property type="protein sequence ID" value="EEQ97081.1"/>
    <property type="molecule type" value="Genomic_DNA"/>
</dbReference>
<dbReference type="OrthoDB" id="443318at2759"/>
<dbReference type="Pfam" id="PF00450">
    <property type="entry name" value="Peptidase_S10"/>
    <property type="match status" value="1"/>
</dbReference>
<gene>
    <name evidence="2" type="ORF">Pmar_PMAR016851</name>
</gene>
<dbReference type="RefSeq" id="XP_002764364.1">
    <property type="nucleotide sequence ID" value="XM_002764318.1"/>
</dbReference>
<name>C5M1R0_PERM5</name>